<name>A0A964BMP5_9CYAN</name>
<organism evidence="1 2">
    <name type="scientific">Waterburya agarophytonicola KI4</name>
    <dbReference type="NCBI Taxonomy" id="2874699"/>
    <lineage>
        <taxon>Bacteria</taxon>
        <taxon>Bacillati</taxon>
        <taxon>Cyanobacteriota</taxon>
        <taxon>Cyanophyceae</taxon>
        <taxon>Pleurocapsales</taxon>
        <taxon>Hyellaceae</taxon>
        <taxon>Waterburya</taxon>
        <taxon>Waterburya agarophytonicola</taxon>
    </lineage>
</organism>
<gene>
    <name evidence="1" type="ORF">I4641_00815</name>
</gene>
<dbReference type="Proteomes" id="UP000729733">
    <property type="component" value="Unassembled WGS sequence"/>
</dbReference>
<proteinExistence type="predicted"/>
<evidence type="ECO:0000313" key="1">
    <source>
        <dbReference type="EMBL" id="MCC0175522.1"/>
    </source>
</evidence>
<reference evidence="1" key="1">
    <citation type="journal article" date="2021" name="Antonie Van Leeuwenhoek">
        <title>Draft genome and description of Waterburya agarophytonicola gen. nov. sp. nov. (Pleurocapsales, Cyanobacteria): a seaweed symbiont.</title>
        <authorList>
            <person name="Bonthond G."/>
            <person name="Shalygin S."/>
            <person name="Bayer T."/>
            <person name="Weinberger F."/>
        </authorList>
    </citation>
    <scope>NUCLEOTIDE SEQUENCE</scope>
    <source>
        <strain evidence="1">KI4</strain>
    </source>
</reference>
<protein>
    <submittedName>
        <fullName evidence="1">Uncharacterized protein</fullName>
    </submittedName>
</protein>
<sequence length="53" mass="6197">MIAFLQAIAALSGQNKMCLDLMTLQWIYTLRNYQLLLEDDLGDKYPIVYLQFP</sequence>
<dbReference type="AlphaFoldDB" id="A0A964BMP5"/>
<keyword evidence="2" id="KW-1185">Reference proteome</keyword>
<comment type="caution">
    <text evidence="1">The sequence shown here is derived from an EMBL/GenBank/DDBJ whole genome shotgun (WGS) entry which is preliminary data.</text>
</comment>
<dbReference type="EMBL" id="JADWDC010000002">
    <property type="protein sequence ID" value="MCC0175522.1"/>
    <property type="molecule type" value="Genomic_DNA"/>
</dbReference>
<evidence type="ECO:0000313" key="2">
    <source>
        <dbReference type="Proteomes" id="UP000729733"/>
    </source>
</evidence>
<dbReference type="RefSeq" id="WP_229638525.1">
    <property type="nucleotide sequence ID" value="NZ_JADWDC010000002.1"/>
</dbReference>
<accession>A0A964BMP5</accession>